<keyword evidence="7" id="KW-1185">Reference proteome</keyword>
<name>A0A544T4A6_9BACI</name>
<accession>A0A544T4A6</accession>
<dbReference type="CDD" id="cd05466">
    <property type="entry name" value="PBP2_LTTR_substrate"/>
    <property type="match status" value="1"/>
</dbReference>
<dbReference type="Pfam" id="PF03466">
    <property type="entry name" value="LysR_substrate"/>
    <property type="match status" value="1"/>
</dbReference>
<dbReference type="SUPFAM" id="SSF53850">
    <property type="entry name" value="Periplasmic binding protein-like II"/>
    <property type="match status" value="1"/>
</dbReference>
<comment type="caution">
    <text evidence="6">The sequence shown here is derived from an EMBL/GenBank/DDBJ whole genome shotgun (WGS) entry which is preliminary data.</text>
</comment>
<protein>
    <submittedName>
        <fullName evidence="6">LysR family transcriptional regulator substrate-binding protein</fullName>
    </submittedName>
</protein>
<dbReference type="AlphaFoldDB" id="A0A544T4A6"/>
<evidence type="ECO:0000256" key="2">
    <source>
        <dbReference type="ARBA" id="ARBA00023015"/>
    </source>
</evidence>
<dbReference type="InterPro" id="IPR005119">
    <property type="entry name" value="LysR_subst-bd"/>
</dbReference>
<evidence type="ECO:0000256" key="1">
    <source>
        <dbReference type="ARBA" id="ARBA00009437"/>
    </source>
</evidence>
<gene>
    <name evidence="6" type="ORF">FG383_13475</name>
</gene>
<evidence type="ECO:0000256" key="4">
    <source>
        <dbReference type="ARBA" id="ARBA00023163"/>
    </source>
</evidence>
<dbReference type="PANTHER" id="PTHR30346">
    <property type="entry name" value="TRANSCRIPTIONAL DUAL REGULATOR HCAR-RELATED"/>
    <property type="match status" value="1"/>
</dbReference>
<dbReference type="PANTHER" id="PTHR30346:SF28">
    <property type="entry name" value="HTH-TYPE TRANSCRIPTIONAL REGULATOR CYNR"/>
    <property type="match status" value="1"/>
</dbReference>
<comment type="similarity">
    <text evidence="1">Belongs to the LysR transcriptional regulatory family.</text>
</comment>
<evidence type="ECO:0000313" key="6">
    <source>
        <dbReference type="EMBL" id="TQR12282.1"/>
    </source>
</evidence>
<keyword evidence="2" id="KW-0805">Transcription regulation</keyword>
<feature type="domain" description="LysR substrate-binding" evidence="5">
    <location>
        <begin position="12"/>
        <end position="179"/>
    </location>
</feature>
<dbReference type="Gene3D" id="3.40.190.290">
    <property type="match status" value="1"/>
</dbReference>
<keyword evidence="3" id="KW-0238">DNA-binding</keyword>
<dbReference type="OrthoDB" id="9803735at2"/>
<reference evidence="6 7" key="1">
    <citation type="submission" date="2019-05" db="EMBL/GenBank/DDBJ databases">
        <title>Psychrobacillus vulpis sp. nov., a new species isolated from feces of a red fox that inhabits in The Tablas de Daimiel Natural Park, Albacete, Spain.</title>
        <authorList>
            <person name="Rodriguez M."/>
            <person name="Reina J.C."/>
            <person name="Bejar V."/>
            <person name="Llamas I."/>
        </authorList>
    </citation>
    <scope>NUCLEOTIDE SEQUENCE [LARGE SCALE GENOMIC DNA]</scope>
    <source>
        <strain evidence="6 7">NHI-2</strain>
    </source>
</reference>
<dbReference type="EMBL" id="VDGG01000028">
    <property type="protein sequence ID" value="TQR12282.1"/>
    <property type="molecule type" value="Genomic_DNA"/>
</dbReference>
<proteinExistence type="inferred from homology"/>
<evidence type="ECO:0000259" key="5">
    <source>
        <dbReference type="Pfam" id="PF03466"/>
    </source>
</evidence>
<evidence type="ECO:0000256" key="3">
    <source>
        <dbReference type="ARBA" id="ARBA00023125"/>
    </source>
</evidence>
<dbReference type="GO" id="GO:0003700">
    <property type="term" value="F:DNA-binding transcription factor activity"/>
    <property type="evidence" value="ECO:0007669"/>
    <property type="project" value="TreeGrafter"/>
</dbReference>
<dbReference type="GO" id="GO:0032993">
    <property type="term" value="C:protein-DNA complex"/>
    <property type="evidence" value="ECO:0007669"/>
    <property type="project" value="TreeGrafter"/>
</dbReference>
<organism evidence="6 7">
    <name type="scientific">Psychrobacillus soli</name>
    <dbReference type="NCBI Taxonomy" id="1543965"/>
    <lineage>
        <taxon>Bacteria</taxon>
        <taxon>Bacillati</taxon>
        <taxon>Bacillota</taxon>
        <taxon>Bacilli</taxon>
        <taxon>Bacillales</taxon>
        <taxon>Bacillaceae</taxon>
        <taxon>Psychrobacillus</taxon>
    </lineage>
</organism>
<evidence type="ECO:0000313" key="7">
    <source>
        <dbReference type="Proteomes" id="UP000318937"/>
    </source>
</evidence>
<dbReference type="GO" id="GO:0003677">
    <property type="term" value="F:DNA binding"/>
    <property type="evidence" value="ECO:0007669"/>
    <property type="project" value="UniProtKB-KW"/>
</dbReference>
<sequence>MGGIVNKRHQIEDTSVNLQSLIASGQLEVGLMSMPITNIRLEKETILEEDILLAIPTNHWLASYEEVNLKDCKDEPFIFIKEGNHFRKNTYDLCVQFGFEPKIVFDSININTCQSLVTAGVGISFVPRMVVNEFTISDKPMYLPIKAENINPKREIVMAYKNNRYLSKAARSFINTMKELYY</sequence>
<keyword evidence="4" id="KW-0804">Transcription</keyword>
<dbReference type="Proteomes" id="UP000318937">
    <property type="component" value="Unassembled WGS sequence"/>
</dbReference>